<accession>A0ABW3QGD4</accession>
<dbReference type="RefSeq" id="WP_379884053.1">
    <property type="nucleotide sequence ID" value="NZ_JBHTLP010000004.1"/>
</dbReference>
<sequence length="161" mass="18565">MKKLLVLTSLLLSALFMGSSFTPKKPVRQPVLIQITMHQQNDHLWAKMTFSNHSGKPVYLNKLDIGLSPRLMNKFFIVTQKGQEVPYTGVMVKRRPPTKDDFVVLAPGKRIRTSIRLDDSYALKAGTNRYSIQYRHYHGSPTDDTVFQELLSKPYFFTYKP</sequence>
<protein>
    <recommendedName>
        <fullName evidence="4">DUF1573 domain-containing protein</fullName>
    </recommendedName>
</protein>
<reference evidence="3" key="1">
    <citation type="journal article" date="2019" name="Int. J. Syst. Evol. Microbiol.">
        <title>The Global Catalogue of Microorganisms (GCM) 10K type strain sequencing project: providing services to taxonomists for standard genome sequencing and annotation.</title>
        <authorList>
            <consortium name="The Broad Institute Genomics Platform"/>
            <consortium name="The Broad Institute Genome Sequencing Center for Infectious Disease"/>
            <person name="Wu L."/>
            <person name="Ma J."/>
        </authorList>
    </citation>
    <scope>NUCLEOTIDE SEQUENCE [LARGE SCALE GENOMIC DNA]</scope>
    <source>
        <strain evidence="3">CCUG 55608</strain>
    </source>
</reference>
<evidence type="ECO:0000256" key="1">
    <source>
        <dbReference type="SAM" id="SignalP"/>
    </source>
</evidence>
<dbReference type="Proteomes" id="UP001597116">
    <property type="component" value="Unassembled WGS sequence"/>
</dbReference>
<gene>
    <name evidence="2" type="ORF">ACFQ4C_07455</name>
</gene>
<proteinExistence type="predicted"/>
<feature type="chain" id="PRO_5047187064" description="DUF1573 domain-containing protein" evidence="1">
    <location>
        <begin position="23"/>
        <end position="161"/>
    </location>
</feature>
<feature type="signal peptide" evidence="1">
    <location>
        <begin position="1"/>
        <end position="22"/>
    </location>
</feature>
<dbReference type="Gene3D" id="2.60.40.2970">
    <property type="match status" value="1"/>
</dbReference>
<keyword evidence="1" id="KW-0732">Signal</keyword>
<organism evidence="2 3">
    <name type="scientific">Larkinella insperata</name>
    <dbReference type="NCBI Taxonomy" id="332158"/>
    <lineage>
        <taxon>Bacteria</taxon>
        <taxon>Pseudomonadati</taxon>
        <taxon>Bacteroidota</taxon>
        <taxon>Cytophagia</taxon>
        <taxon>Cytophagales</taxon>
        <taxon>Spirosomataceae</taxon>
        <taxon>Larkinella</taxon>
    </lineage>
</organism>
<evidence type="ECO:0008006" key="4">
    <source>
        <dbReference type="Google" id="ProtNLM"/>
    </source>
</evidence>
<name>A0ABW3QGD4_9BACT</name>
<comment type="caution">
    <text evidence="2">The sequence shown here is derived from an EMBL/GenBank/DDBJ whole genome shotgun (WGS) entry which is preliminary data.</text>
</comment>
<evidence type="ECO:0000313" key="3">
    <source>
        <dbReference type="Proteomes" id="UP001597116"/>
    </source>
</evidence>
<dbReference type="EMBL" id="JBHTLP010000004">
    <property type="protein sequence ID" value="MFD1140938.1"/>
    <property type="molecule type" value="Genomic_DNA"/>
</dbReference>
<keyword evidence="3" id="KW-1185">Reference proteome</keyword>
<evidence type="ECO:0000313" key="2">
    <source>
        <dbReference type="EMBL" id="MFD1140938.1"/>
    </source>
</evidence>